<dbReference type="RefSeq" id="WP_094800259.1">
    <property type="nucleotide sequence ID" value="NZ_NEVN01000006.1"/>
</dbReference>
<proteinExistence type="predicted"/>
<evidence type="ECO:0000313" key="1">
    <source>
        <dbReference type="EMBL" id="OZI52266.1"/>
    </source>
</evidence>
<keyword evidence="2" id="KW-1185">Reference proteome</keyword>
<evidence type="ECO:0008006" key="3">
    <source>
        <dbReference type="Google" id="ProtNLM"/>
    </source>
</evidence>
<gene>
    <name evidence="1" type="ORF">CAL25_11280</name>
</gene>
<dbReference type="AlphaFoldDB" id="A0A261TRJ5"/>
<organism evidence="1 2">
    <name type="scientific">Bordetella genomosp. 5</name>
    <dbReference type="NCBI Taxonomy" id="1395608"/>
    <lineage>
        <taxon>Bacteria</taxon>
        <taxon>Pseudomonadati</taxon>
        <taxon>Pseudomonadota</taxon>
        <taxon>Betaproteobacteria</taxon>
        <taxon>Burkholderiales</taxon>
        <taxon>Alcaligenaceae</taxon>
        <taxon>Bordetella</taxon>
    </lineage>
</organism>
<evidence type="ECO:0000313" key="2">
    <source>
        <dbReference type="Proteomes" id="UP000216913"/>
    </source>
</evidence>
<dbReference type="NCBIfam" id="NF008498">
    <property type="entry name" value="PRK11408.1-5"/>
    <property type="match status" value="1"/>
</dbReference>
<dbReference type="InterPro" id="IPR021239">
    <property type="entry name" value="DUF2625"/>
</dbReference>
<comment type="caution">
    <text evidence="1">The sequence shown here is derived from an EMBL/GenBank/DDBJ whole genome shotgun (WGS) entry which is preliminary data.</text>
</comment>
<sequence length="211" mass="22531">MKTLTELIHTDDPALPLIKEWVASAAVSCEILPAGPQADEVLLGLQVSTRSPLGAIAHGTGGLLIDHGWLRVLGSGHPRLPRDLLRWNHGRADGFLLVADDAAGGFFALDGGAFGGEPGTLHYCAPDTLTWEALDVGYTDFVQWALSERLADFYADLRWAGWEADAAALGPDEAFSFYPFLWSAEGSAATSSRRAVPVAELYGANVEQRAA</sequence>
<dbReference type="Pfam" id="PF10946">
    <property type="entry name" value="DUF2625"/>
    <property type="match status" value="1"/>
</dbReference>
<dbReference type="EMBL" id="NEVP01000006">
    <property type="protein sequence ID" value="OZI52266.1"/>
    <property type="molecule type" value="Genomic_DNA"/>
</dbReference>
<dbReference type="OrthoDB" id="1550811at2"/>
<name>A0A261TRJ5_9BORD</name>
<accession>A0A261TRJ5</accession>
<protein>
    <recommendedName>
        <fullName evidence="3">DUF2625 domain-containing protein</fullName>
    </recommendedName>
</protein>
<dbReference type="Proteomes" id="UP000216913">
    <property type="component" value="Unassembled WGS sequence"/>
</dbReference>
<reference evidence="1 2" key="1">
    <citation type="submission" date="2017-05" db="EMBL/GenBank/DDBJ databases">
        <title>Complete and WGS of Bordetella genogroups.</title>
        <authorList>
            <person name="Spilker T."/>
            <person name="LiPuma J."/>
        </authorList>
    </citation>
    <scope>NUCLEOTIDE SEQUENCE [LARGE SCALE GENOMIC DNA]</scope>
    <source>
        <strain evidence="1 2">AU10456</strain>
    </source>
</reference>